<dbReference type="InterPro" id="IPR015421">
    <property type="entry name" value="PyrdxlP-dep_Trfase_major"/>
</dbReference>
<dbReference type="InterPro" id="IPR015422">
    <property type="entry name" value="PyrdxlP-dep_Trfase_small"/>
</dbReference>
<organism evidence="7 8">
    <name type="scientific">Skermanella cutis</name>
    <dbReference type="NCBI Taxonomy" id="2775420"/>
    <lineage>
        <taxon>Bacteria</taxon>
        <taxon>Pseudomonadati</taxon>
        <taxon>Pseudomonadota</taxon>
        <taxon>Alphaproteobacteria</taxon>
        <taxon>Rhodospirillales</taxon>
        <taxon>Azospirillaceae</taxon>
        <taxon>Skermanella</taxon>
    </lineage>
</organism>
<evidence type="ECO:0000256" key="6">
    <source>
        <dbReference type="PIRNR" id="PIRNR038800"/>
    </source>
</evidence>
<dbReference type="SUPFAM" id="SSF53383">
    <property type="entry name" value="PLP-dependent transferases"/>
    <property type="match status" value="1"/>
</dbReference>
<dbReference type="InterPro" id="IPR010111">
    <property type="entry name" value="Kynureninase"/>
</dbReference>
<dbReference type="EMBL" id="CP067420">
    <property type="protein sequence ID" value="QQP92257.1"/>
    <property type="molecule type" value="Genomic_DNA"/>
</dbReference>
<dbReference type="Pfam" id="PF22580">
    <property type="entry name" value="KYNU_C"/>
    <property type="match status" value="1"/>
</dbReference>
<comment type="cofactor">
    <cofactor evidence="4 6">
        <name>pyridoxal 5'-phosphate</name>
        <dbReference type="ChEBI" id="CHEBI:597326"/>
    </cofactor>
</comment>
<comment type="function">
    <text evidence="4 6">Catalyzes the cleavage of L-kynurenine (L-Kyn) and L-3-hydroxykynurenine (L-3OHKyn) into anthranilic acid (AA) and 3-hydroxyanthranilic acid (3-OHAA), respectively.</text>
</comment>
<feature type="binding site" evidence="4">
    <location>
        <position position="220"/>
    </location>
    <ligand>
        <name>pyridoxal 5'-phosphate</name>
        <dbReference type="ChEBI" id="CHEBI:597326"/>
    </ligand>
</feature>
<feature type="binding site" evidence="4">
    <location>
        <position position="96"/>
    </location>
    <ligand>
        <name>pyridoxal 5'-phosphate</name>
        <dbReference type="ChEBI" id="CHEBI:597326"/>
    </ligand>
</feature>
<sequence>MDVAACRALDAADPLARFRDRFALPDGVIYLDGNSLGALPRATAARVASVVEAEWGRDLIGSWTAHHWIDLPRRVGDKIARLVGAAPGEVRVADSTSVNLFKLMAAALRLRPDRRVILSEPDNFPTDLYIAQGLVDLLGQGHELRLAGPDGLADAIDGDVALVSLTHVNYRSGRIHDMAEVTRRARAAGALTLWDLAHSAGAVPVDLDGCDADFAVGCGYKYLNGGPGAPSFLFAAARHHDTLTPPLSGWMGHAAPFAFDGNYRPADGLDRMLVGTPPVISLAALEVGVDLMLEADMAALRAKSMALGTLFADLVSARCGAHGFRLASPADPAGRGSQVCFAHAQGYAIVQALIRRGVIGDFRAPDILRFGFAPLYVGYADVWRAVEHLRAVMESGEWDHPEFHRRAAVT</sequence>
<dbReference type="Proteomes" id="UP000595197">
    <property type="component" value="Chromosome"/>
</dbReference>
<keyword evidence="3 4" id="KW-0663">Pyridoxal phosphate</keyword>
<proteinExistence type="inferred from homology"/>
<dbReference type="PIRSF" id="PIRSF038800">
    <property type="entry name" value="KYNU"/>
    <property type="match status" value="1"/>
</dbReference>
<feature type="binding site" evidence="4">
    <location>
        <position position="276"/>
    </location>
    <ligand>
        <name>pyridoxal 5'-phosphate</name>
        <dbReference type="ChEBI" id="CHEBI:597326"/>
    </ligand>
</feature>
<evidence type="ECO:0000256" key="4">
    <source>
        <dbReference type="HAMAP-Rule" id="MF_01970"/>
    </source>
</evidence>
<dbReference type="GO" id="GO:0030429">
    <property type="term" value="F:kynureninase activity"/>
    <property type="evidence" value="ECO:0007669"/>
    <property type="project" value="UniProtKB-EC"/>
</dbReference>
<feature type="binding site" evidence="4">
    <location>
        <begin position="124"/>
        <end position="127"/>
    </location>
    <ligand>
        <name>pyridoxal 5'-phosphate</name>
        <dbReference type="ChEBI" id="CHEBI:597326"/>
    </ligand>
</feature>
<feature type="binding site" evidence="4">
    <location>
        <position position="166"/>
    </location>
    <ligand>
        <name>pyridoxal 5'-phosphate</name>
        <dbReference type="ChEBI" id="CHEBI:597326"/>
    </ligand>
</feature>
<dbReference type="Gene3D" id="3.40.640.10">
    <property type="entry name" value="Type I PLP-dependent aspartate aminotransferase-like (Major domain)"/>
    <property type="match status" value="1"/>
</dbReference>
<dbReference type="EC" id="3.7.1.3" evidence="4 5"/>
<dbReference type="NCBIfam" id="TIGR01814">
    <property type="entry name" value="kynureninase"/>
    <property type="match status" value="1"/>
</dbReference>
<comment type="catalytic activity">
    <reaction evidence="6">
        <text>3-hydroxy-L-kynurenine + H2O = 3-hydroxyanthranilate + L-alanine + H(+)</text>
        <dbReference type="Rhea" id="RHEA:25143"/>
        <dbReference type="ChEBI" id="CHEBI:15377"/>
        <dbReference type="ChEBI" id="CHEBI:15378"/>
        <dbReference type="ChEBI" id="CHEBI:36559"/>
        <dbReference type="ChEBI" id="CHEBI:57972"/>
        <dbReference type="ChEBI" id="CHEBI:58125"/>
        <dbReference type="EC" id="3.7.1.3"/>
    </reaction>
</comment>
<evidence type="ECO:0000313" key="8">
    <source>
        <dbReference type="Proteomes" id="UP000595197"/>
    </source>
</evidence>
<reference evidence="7" key="1">
    <citation type="submission" date="2021-02" db="EMBL/GenBank/DDBJ databases">
        <title>Skermanella TT6 skin isolate.</title>
        <authorList>
            <person name="Lee K."/>
            <person name="Ganzorig M."/>
        </authorList>
    </citation>
    <scope>NUCLEOTIDE SEQUENCE</scope>
    <source>
        <strain evidence="7">TT6</strain>
    </source>
</reference>
<comment type="pathway">
    <text evidence="4 6">Amino-acid degradation; L-kynurenine degradation; L-alanine and anthranilate from L-kynurenine: step 1/1.</text>
</comment>
<feature type="binding site" evidence="4">
    <location>
        <position position="250"/>
    </location>
    <ligand>
        <name>pyridoxal 5'-phosphate</name>
        <dbReference type="ChEBI" id="CHEBI:597326"/>
    </ligand>
</feature>
<feature type="binding site" evidence="4">
    <location>
        <position position="195"/>
    </location>
    <ligand>
        <name>pyridoxal 5'-phosphate</name>
        <dbReference type="ChEBI" id="CHEBI:597326"/>
    </ligand>
</feature>
<evidence type="ECO:0000256" key="3">
    <source>
        <dbReference type="ARBA" id="ARBA00022898"/>
    </source>
</evidence>
<keyword evidence="1 4" id="KW-0662">Pyridine nucleotide biosynthesis</keyword>
<comment type="subunit">
    <text evidence="4 6">Homodimer.</text>
</comment>
<evidence type="ECO:0000256" key="2">
    <source>
        <dbReference type="ARBA" id="ARBA00022801"/>
    </source>
</evidence>
<accession>A0ABX7BCY5</accession>
<feature type="modified residue" description="N6-(pyridoxal phosphate)lysine" evidence="4">
    <location>
        <position position="221"/>
    </location>
</feature>
<evidence type="ECO:0000256" key="5">
    <source>
        <dbReference type="NCBIfam" id="TIGR01814"/>
    </source>
</evidence>
<keyword evidence="2 4" id="KW-0378">Hydrolase</keyword>
<gene>
    <name evidence="4 7" type="primary">kynU</name>
    <name evidence="7" type="ORF">IGS68_01525</name>
</gene>
<comment type="catalytic activity">
    <reaction evidence="4 6">
        <text>L-kynurenine + H2O = anthranilate + L-alanine + H(+)</text>
        <dbReference type="Rhea" id="RHEA:16813"/>
        <dbReference type="ChEBI" id="CHEBI:15377"/>
        <dbReference type="ChEBI" id="CHEBI:15378"/>
        <dbReference type="ChEBI" id="CHEBI:16567"/>
        <dbReference type="ChEBI" id="CHEBI:57959"/>
        <dbReference type="ChEBI" id="CHEBI:57972"/>
        <dbReference type="EC" id="3.7.1.3"/>
    </reaction>
</comment>
<feature type="binding site" evidence="4">
    <location>
        <position position="97"/>
    </location>
    <ligand>
        <name>pyridoxal 5'-phosphate</name>
        <dbReference type="ChEBI" id="CHEBI:597326"/>
    </ligand>
</feature>
<dbReference type="Gene3D" id="3.90.1150.10">
    <property type="entry name" value="Aspartate Aminotransferase, domain 1"/>
    <property type="match status" value="1"/>
</dbReference>
<evidence type="ECO:0000313" key="7">
    <source>
        <dbReference type="EMBL" id="QQP92257.1"/>
    </source>
</evidence>
<comment type="pathway">
    <text evidence="4 6">Cofactor biosynthesis; NAD(+) biosynthesis; quinolinate from L-kynurenine: step 2/3.</text>
</comment>
<dbReference type="PANTHER" id="PTHR14084">
    <property type="entry name" value="KYNURENINASE"/>
    <property type="match status" value="1"/>
</dbReference>
<dbReference type="HAMAP" id="MF_01970">
    <property type="entry name" value="Kynureninase"/>
    <property type="match status" value="1"/>
</dbReference>
<keyword evidence="8" id="KW-1185">Reference proteome</keyword>
<comment type="similarity">
    <text evidence="4 6">Belongs to the kynureninase family.</text>
</comment>
<dbReference type="PANTHER" id="PTHR14084:SF0">
    <property type="entry name" value="KYNURENINASE"/>
    <property type="match status" value="1"/>
</dbReference>
<name>A0ABX7BCY5_9PROT</name>
<dbReference type="InterPro" id="IPR015424">
    <property type="entry name" value="PyrdxlP-dep_Trfase"/>
</dbReference>
<evidence type="ECO:0000256" key="1">
    <source>
        <dbReference type="ARBA" id="ARBA00022642"/>
    </source>
</evidence>
<protein>
    <recommendedName>
        <fullName evidence="4 5">Kynureninase</fullName>
        <ecNumber evidence="4 5">3.7.1.3</ecNumber>
    </recommendedName>
    <alternativeName>
        <fullName evidence="4">L-kynurenine hydrolase</fullName>
    </alternativeName>
</protein>
<feature type="binding site" evidence="4">
    <location>
        <position position="198"/>
    </location>
    <ligand>
        <name>pyridoxal 5'-phosphate</name>
        <dbReference type="ChEBI" id="CHEBI:597326"/>
    </ligand>
</feature>